<keyword evidence="2" id="KW-1185">Reference proteome</keyword>
<dbReference type="RefSeq" id="XP_025479761.1">
    <property type="nucleotide sequence ID" value="XM_025623346.1"/>
</dbReference>
<accession>A0A318YNG8</accession>
<dbReference type="GeneID" id="37125802"/>
<evidence type="ECO:0000313" key="1">
    <source>
        <dbReference type="EMBL" id="PYH34283.1"/>
    </source>
</evidence>
<dbReference type="Proteomes" id="UP000247647">
    <property type="component" value="Unassembled WGS sequence"/>
</dbReference>
<gene>
    <name evidence="1" type="ORF">BO87DRAFT_376653</name>
</gene>
<organism evidence="1 2">
    <name type="scientific">Aspergillus neoniger (strain CBS 115656)</name>
    <dbReference type="NCBI Taxonomy" id="1448310"/>
    <lineage>
        <taxon>Eukaryota</taxon>
        <taxon>Fungi</taxon>
        <taxon>Dikarya</taxon>
        <taxon>Ascomycota</taxon>
        <taxon>Pezizomycotina</taxon>
        <taxon>Eurotiomycetes</taxon>
        <taxon>Eurotiomycetidae</taxon>
        <taxon>Eurotiales</taxon>
        <taxon>Aspergillaceae</taxon>
        <taxon>Aspergillus</taxon>
        <taxon>Aspergillus subgen. Circumdati</taxon>
    </lineage>
</organism>
<reference evidence="1" key="1">
    <citation type="submission" date="2016-12" db="EMBL/GenBank/DDBJ databases">
        <title>The genomes of Aspergillus section Nigri reveals drivers in fungal speciation.</title>
        <authorList>
            <consortium name="DOE Joint Genome Institute"/>
            <person name="Vesth T.C."/>
            <person name="Nybo J."/>
            <person name="Theobald S."/>
            <person name="Brandl J."/>
            <person name="Frisvad J.C."/>
            <person name="Nielsen K.F."/>
            <person name="Lyhne E.K."/>
            <person name="Kogle M.E."/>
            <person name="Kuo A."/>
            <person name="Riley R."/>
            <person name="Clum A."/>
            <person name="Nolan M."/>
            <person name="Lipzen A."/>
            <person name="Salamov A."/>
            <person name="Henrissat B."/>
            <person name="Wiebenga A."/>
            <person name="De Vries R.P."/>
            <person name="Grigoriev I.V."/>
            <person name="Mortensen U.H."/>
            <person name="Andersen M.R."/>
            <person name="Baker S.E."/>
        </authorList>
    </citation>
    <scope>NUCLEOTIDE SEQUENCE [LARGE SCALE GENOMIC DNA]</scope>
    <source>
        <strain evidence="1">CBS 115656</strain>
    </source>
</reference>
<protein>
    <submittedName>
        <fullName evidence="1">Uncharacterized protein</fullName>
    </submittedName>
</protein>
<sequence length="54" mass="5859">MFAASLCLFLSFSLLYFASVWPFLSGFGAEFLHSATCLQASYIGLTDGHVLIGH</sequence>
<evidence type="ECO:0000313" key="2">
    <source>
        <dbReference type="Proteomes" id="UP000247647"/>
    </source>
</evidence>
<dbReference type="AlphaFoldDB" id="A0A318YNG8"/>
<name>A0A318YNG8_ASPNB</name>
<dbReference type="EMBL" id="KZ821460">
    <property type="protein sequence ID" value="PYH34283.1"/>
    <property type="molecule type" value="Genomic_DNA"/>
</dbReference>
<proteinExistence type="predicted"/>